<dbReference type="Gene3D" id="2.170.130.10">
    <property type="entry name" value="TonB-dependent receptor, plug domain"/>
    <property type="match status" value="3"/>
</dbReference>
<keyword evidence="1 2" id="KW-0812">Transmembrane</keyword>
<feature type="transmembrane region" description="Helical" evidence="2">
    <location>
        <begin position="87"/>
        <end position="112"/>
    </location>
</feature>
<evidence type="ECO:0000256" key="1">
    <source>
        <dbReference type="PROSITE-ProRule" id="PRU01360"/>
    </source>
</evidence>
<feature type="transmembrane region" description="Helical" evidence="2">
    <location>
        <begin position="34"/>
        <end position="54"/>
    </location>
</feature>
<dbReference type="OrthoDB" id="1522859at2"/>
<feature type="domain" description="Peptidase M56" evidence="3">
    <location>
        <begin position="141"/>
        <end position="248"/>
    </location>
</feature>
<keyword evidence="1" id="KW-1134">Transmembrane beta strand</keyword>
<evidence type="ECO:0000313" key="6">
    <source>
        <dbReference type="Proteomes" id="UP000233435"/>
    </source>
</evidence>
<dbReference type="EMBL" id="PJEO01000015">
    <property type="protein sequence ID" value="PKQ46107.1"/>
    <property type="molecule type" value="Genomic_DNA"/>
</dbReference>
<dbReference type="Pfam" id="PF07715">
    <property type="entry name" value="Plug"/>
    <property type="match status" value="1"/>
</dbReference>
<evidence type="ECO:0008006" key="7">
    <source>
        <dbReference type="Google" id="ProtNLM"/>
    </source>
</evidence>
<sequence length="646" mass="74081">MEYLLKVTAVVTIFYIIYKLFLQRDTFFESNRWFLIIGPISSLLIPFLVIPVYIDYTPISFTDIRVTEQLSTETIEKPFNILDYLPLIYALGVLFFLGRLFIQLLSLIRIIYNNKGIKKDRFIFIETQNNTSPFSFFKWIVYNPEKFNQTELEHIIEHEKTHAKQYHSVDILITQLFCVVLWFNPFMWFYNKDLKQNLEFIADKRTLNQYNCAKSYQYTLLKTSMPSHQMALSNHFYNSLIKKRIVMLHKSKSKKINQLKYALVIPVLALFLMGFNTEEVYVEKTNTNKNDLIPNSKQTLNNPFTFYIMDGTTDEQFTQIKSDLRSKGYTFEISNLKRTKDGLITSIDLSISNESKNANFNTSSVIPIKPIKIELDSSNNSINIGNTSEKIVMGFSSKEKAAAYKKTKTIKNLFSDSVDGAPLFIVDGKQITEEEAEKLSSDNVQAVNVLKDENATKKYGDKGKNGVIEITTKWETNFIVGKTFDAEATEDTLNRIRIRGIGETPLYIINGKEVTEDIVKALNPDNIESVNVLKDEKHTKIYGDKGKNGVVEITLKESIKLNSDIKVTGYATKLDSTTTIRIGHKLDIGKDKHPLILVDGKELPQEEFEKLNPDTVESMTVLKDETATKKYGKKGKNGFIEITTKK</sequence>
<dbReference type="RefSeq" id="WP_106658818.1">
    <property type="nucleotide sequence ID" value="NZ_PJEO01000015.1"/>
</dbReference>
<comment type="subcellular location">
    <subcellularLocation>
        <location evidence="1">Cell outer membrane</location>
        <topology evidence="1">Multi-pass membrane protein</topology>
    </subcellularLocation>
</comment>
<dbReference type="GO" id="GO:0009279">
    <property type="term" value="C:cell outer membrane"/>
    <property type="evidence" value="ECO:0007669"/>
    <property type="project" value="UniProtKB-SubCell"/>
</dbReference>
<dbReference type="PROSITE" id="PS52016">
    <property type="entry name" value="TONB_DEPENDENT_REC_3"/>
    <property type="match status" value="1"/>
</dbReference>
<accession>A0A2N3HMF0</accession>
<reference evidence="5 6" key="1">
    <citation type="submission" date="2017-12" db="EMBL/GenBank/DDBJ databases">
        <title>Confluentibacter flavum sp. nov., isolated from the saline lake.</title>
        <authorList>
            <person name="Yu L."/>
        </authorList>
    </citation>
    <scope>NUCLEOTIDE SEQUENCE [LARGE SCALE GENOMIC DNA]</scope>
    <source>
        <strain evidence="5 6">3B</strain>
    </source>
</reference>
<evidence type="ECO:0000313" key="5">
    <source>
        <dbReference type="EMBL" id="PKQ46107.1"/>
    </source>
</evidence>
<protein>
    <recommendedName>
        <fullName evidence="7">Peptidase M56 domain-containing protein</fullName>
    </recommendedName>
</protein>
<evidence type="ECO:0000259" key="4">
    <source>
        <dbReference type="Pfam" id="PF07715"/>
    </source>
</evidence>
<evidence type="ECO:0000259" key="3">
    <source>
        <dbReference type="Pfam" id="PF05569"/>
    </source>
</evidence>
<organism evidence="5 6">
    <name type="scientific">Confluentibacter flavum</name>
    <dbReference type="NCBI Taxonomy" id="1909700"/>
    <lineage>
        <taxon>Bacteria</taxon>
        <taxon>Pseudomonadati</taxon>
        <taxon>Bacteroidota</taxon>
        <taxon>Flavobacteriia</taxon>
        <taxon>Flavobacteriales</taxon>
        <taxon>Flavobacteriaceae</taxon>
        <taxon>Confluentibacter</taxon>
    </lineage>
</organism>
<feature type="domain" description="TonB-dependent receptor plug" evidence="4">
    <location>
        <begin position="487"/>
        <end position="550"/>
    </location>
</feature>
<dbReference type="InterPro" id="IPR039426">
    <property type="entry name" value="TonB-dep_rcpt-like"/>
</dbReference>
<dbReference type="InterPro" id="IPR037066">
    <property type="entry name" value="Plug_dom_sf"/>
</dbReference>
<keyword evidence="2" id="KW-1133">Transmembrane helix</keyword>
<name>A0A2N3HMF0_9FLAO</name>
<evidence type="ECO:0000256" key="2">
    <source>
        <dbReference type="SAM" id="Phobius"/>
    </source>
</evidence>
<dbReference type="InterPro" id="IPR052173">
    <property type="entry name" value="Beta-lactam_resp_regulator"/>
</dbReference>
<keyword evidence="1" id="KW-0813">Transport</keyword>
<dbReference type="InterPro" id="IPR008756">
    <property type="entry name" value="Peptidase_M56"/>
</dbReference>
<feature type="transmembrane region" description="Helical" evidence="2">
    <location>
        <begin position="6"/>
        <end position="22"/>
    </location>
</feature>
<dbReference type="AlphaFoldDB" id="A0A2N3HMF0"/>
<keyword evidence="6" id="KW-1185">Reference proteome</keyword>
<dbReference type="PANTHER" id="PTHR34978:SF3">
    <property type="entry name" value="SLR0241 PROTEIN"/>
    <property type="match status" value="1"/>
</dbReference>
<keyword evidence="1 2" id="KW-0472">Membrane</keyword>
<dbReference type="Pfam" id="PF05569">
    <property type="entry name" value="Peptidase_M56"/>
    <property type="match status" value="1"/>
</dbReference>
<comment type="similarity">
    <text evidence="1">Belongs to the TonB-dependent receptor family.</text>
</comment>
<dbReference type="InterPro" id="IPR012910">
    <property type="entry name" value="Plug_dom"/>
</dbReference>
<comment type="caution">
    <text evidence="5">The sequence shown here is derived from an EMBL/GenBank/DDBJ whole genome shotgun (WGS) entry which is preliminary data.</text>
</comment>
<keyword evidence="1" id="KW-0998">Cell outer membrane</keyword>
<dbReference type="SUPFAM" id="SSF56935">
    <property type="entry name" value="Porins"/>
    <property type="match status" value="2"/>
</dbReference>
<gene>
    <name evidence="5" type="ORF">CSW08_05020</name>
</gene>
<dbReference type="Proteomes" id="UP000233435">
    <property type="component" value="Unassembled WGS sequence"/>
</dbReference>
<dbReference type="PANTHER" id="PTHR34978">
    <property type="entry name" value="POSSIBLE SENSOR-TRANSDUCER PROTEIN BLAR"/>
    <property type="match status" value="1"/>
</dbReference>
<proteinExistence type="inferred from homology"/>
<dbReference type="CDD" id="cd07341">
    <property type="entry name" value="M56_BlaR1_MecR1_like"/>
    <property type="match status" value="1"/>
</dbReference>